<organism evidence="3 4">
    <name type="scientific">Hyperthermus butylicus (strain DSM 5456 / JCM 9403 / PLM1-5)</name>
    <dbReference type="NCBI Taxonomy" id="415426"/>
    <lineage>
        <taxon>Archaea</taxon>
        <taxon>Thermoproteota</taxon>
        <taxon>Thermoprotei</taxon>
        <taxon>Desulfurococcales</taxon>
        <taxon>Pyrodictiaceae</taxon>
        <taxon>Hyperthermus</taxon>
    </lineage>
</organism>
<dbReference type="Gene3D" id="3.40.50.300">
    <property type="entry name" value="P-loop containing nucleotide triphosphate hydrolases"/>
    <property type="match status" value="1"/>
</dbReference>
<comment type="similarity">
    <text evidence="1">Belongs to the arsA ATPase family.</text>
</comment>
<dbReference type="PANTHER" id="PTHR10803:SF3">
    <property type="entry name" value="ATPASE GET3"/>
    <property type="match status" value="1"/>
</dbReference>
<proteinExistence type="inferred from homology"/>
<dbReference type="OrthoDB" id="46198at2157"/>
<name>A2BKZ8_HYPBU</name>
<dbReference type="PANTHER" id="PTHR10803">
    <property type="entry name" value="ARSENICAL PUMP-DRIVING ATPASE ARSENITE-TRANSLOCATING ATPASE"/>
    <property type="match status" value="1"/>
</dbReference>
<dbReference type="InterPro" id="IPR025723">
    <property type="entry name" value="ArsA/GET3_ATPase-like"/>
</dbReference>
<dbReference type="InterPro" id="IPR016300">
    <property type="entry name" value="ATPase_ArsA/GET3"/>
</dbReference>
<dbReference type="GO" id="GO:0016887">
    <property type="term" value="F:ATP hydrolysis activity"/>
    <property type="evidence" value="ECO:0007669"/>
    <property type="project" value="InterPro"/>
</dbReference>
<evidence type="ECO:0000256" key="1">
    <source>
        <dbReference type="ARBA" id="ARBA00011040"/>
    </source>
</evidence>
<dbReference type="STRING" id="415426.Hbut_0806"/>
<dbReference type="Proteomes" id="UP000002593">
    <property type="component" value="Chromosome"/>
</dbReference>
<sequence length="245" mass="27999">MLARKVSEEYALLLRRLIPGLSALGIDDIVKAIRESPGFEEEIFLRILASLYARRDVDYVVIDTPPTGVAVRVVLLPKLYVFWVNRLIELRERIVSLRYAIAQALGRKVKPSDPVLEKLEEMKNRYTQLWDEIRNSQRTSFIIVATPEPLPVYEARMVVDKFRSEKLNVEAIVANRVLGPRAKSLGLETVEARALRDLEELACSLNQPASIVKIMHVEKPPSRLEDVAQLEDYIEVVRPVCRREG</sequence>
<dbReference type="EnsemblBacteria" id="ABM80659">
    <property type="protein sequence ID" value="ABM80659"/>
    <property type="gene ID" value="Hbut_0806"/>
</dbReference>
<dbReference type="KEGG" id="hbu:Hbut_0806"/>
<evidence type="ECO:0000313" key="4">
    <source>
        <dbReference type="Proteomes" id="UP000002593"/>
    </source>
</evidence>
<dbReference type="EMBL" id="CP000493">
    <property type="protein sequence ID" value="ABM80659.1"/>
    <property type="molecule type" value="Genomic_DNA"/>
</dbReference>
<dbReference type="InterPro" id="IPR027417">
    <property type="entry name" value="P-loop_NTPase"/>
</dbReference>
<dbReference type="GeneID" id="4782183"/>
<dbReference type="RefSeq" id="WP_011821977.1">
    <property type="nucleotide sequence ID" value="NC_008818.1"/>
</dbReference>
<feature type="domain" description="ArsA/GET3 Anion-transporting ATPase-like" evidence="2">
    <location>
        <begin position="22"/>
        <end position="184"/>
    </location>
</feature>
<accession>A2BKZ8</accession>
<dbReference type="GO" id="GO:0005524">
    <property type="term" value="F:ATP binding"/>
    <property type="evidence" value="ECO:0007669"/>
    <property type="project" value="InterPro"/>
</dbReference>
<evidence type="ECO:0000313" key="3">
    <source>
        <dbReference type="EMBL" id="ABM80659.1"/>
    </source>
</evidence>
<dbReference type="eggNOG" id="arCOG02849">
    <property type="taxonomic scope" value="Archaea"/>
</dbReference>
<keyword evidence="4" id="KW-1185">Reference proteome</keyword>
<protein>
    <submittedName>
        <fullName evidence="3">Anion-transporting ATPase</fullName>
    </submittedName>
</protein>
<gene>
    <name evidence="3" type="ordered locus">Hbut_0806</name>
</gene>
<dbReference type="Pfam" id="PF02374">
    <property type="entry name" value="ArsA_ATPase"/>
    <property type="match status" value="1"/>
</dbReference>
<dbReference type="SUPFAM" id="SSF52540">
    <property type="entry name" value="P-loop containing nucleoside triphosphate hydrolases"/>
    <property type="match status" value="1"/>
</dbReference>
<dbReference type="HOGENOM" id="CLU_040761_4_0_2"/>
<evidence type="ECO:0000259" key="2">
    <source>
        <dbReference type="Pfam" id="PF02374"/>
    </source>
</evidence>
<dbReference type="AlphaFoldDB" id="A2BKZ8"/>
<reference evidence="3 4" key="1">
    <citation type="journal article" date="2007" name="Archaea">
        <title>The genome of Hyperthermus butylicus: a sulfur-reducing, peptide fermenting, neutrophilic Crenarchaeote growing up to 108 degrees C.</title>
        <authorList>
            <person name="Brugger K."/>
            <person name="Chen L."/>
            <person name="Stark M."/>
            <person name="Zibat A."/>
            <person name="Redder P."/>
            <person name="Ruepp A."/>
            <person name="Awayez M."/>
            <person name="She Q."/>
            <person name="Garrett R.A."/>
            <person name="Klenk H.P."/>
        </authorList>
    </citation>
    <scope>NUCLEOTIDE SEQUENCE [LARGE SCALE GENOMIC DNA]</scope>
    <source>
        <strain evidence="4">DSM 5456 / JCM 9403 / PLM1-5</strain>
    </source>
</reference>